<dbReference type="STRING" id="1301915.JH146_1482"/>
<dbReference type="RefSeq" id="WP_048202407.1">
    <property type="nucleotide sequence ID" value="NZ_CP009149.1"/>
</dbReference>
<dbReference type="InterPro" id="IPR011335">
    <property type="entry name" value="Restrct_endonuc-II-like"/>
</dbReference>
<dbReference type="SUPFAM" id="SSF52980">
    <property type="entry name" value="Restriction endonuclease-like"/>
    <property type="match status" value="1"/>
</dbReference>
<dbReference type="Gene3D" id="3.40.1350.10">
    <property type="match status" value="1"/>
</dbReference>
<name>A0A076LKY6_9EURY</name>
<dbReference type="HOGENOM" id="CLU_1222531_0_0_2"/>
<accession>A0A076LKY6</accession>
<dbReference type="InterPro" id="IPR011856">
    <property type="entry name" value="tRNA_endonuc-like_dom_sf"/>
</dbReference>
<protein>
    <recommendedName>
        <fullName evidence="3">DUF234 domain-containing protein</fullName>
    </recommendedName>
</protein>
<gene>
    <name evidence="1" type="ORF">JH146_1482</name>
</gene>
<sequence>MLSNLKLKNEREFKIKIDDYVLRGFIYTDDEDNIYKLFNMALSKIRYRKAVFNNFNLPKIRERYRNREITEKIKENDNYFLELIDRIMKDFGYFCYLSSGTLFELWVYYTVIEFFKEHKENAKIVRNLDVSYKGNSFTEIDLFVEINNKRVIFECKNRYISSNAILKLYGIMKILNVDYGILASTKEFTGNLKKEDIFKEYNIYILDKLIEKEKNKIFKELREVLIS</sequence>
<dbReference type="Proteomes" id="UP000028781">
    <property type="component" value="Chromosome"/>
</dbReference>
<evidence type="ECO:0000313" key="2">
    <source>
        <dbReference type="Proteomes" id="UP000028781"/>
    </source>
</evidence>
<keyword evidence="2" id="KW-1185">Reference proteome</keyword>
<organism evidence="1 2">
    <name type="scientific">Methanocaldococcus bathoardescens</name>
    <dbReference type="NCBI Taxonomy" id="1301915"/>
    <lineage>
        <taxon>Archaea</taxon>
        <taxon>Methanobacteriati</taxon>
        <taxon>Methanobacteriota</taxon>
        <taxon>Methanomada group</taxon>
        <taxon>Methanococci</taxon>
        <taxon>Methanococcales</taxon>
        <taxon>Methanocaldococcaceae</taxon>
        <taxon>Methanocaldococcus</taxon>
    </lineage>
</organism>
<dbReference type="KEGG" id="mjh:JH146_1482"/>
<reference evidence="1 2" key="1">
    <citation type="journal article" date="2015" name="Int. J. Syst. Evol. Microbiol.">
        <title>M ethanocaldococcus bathoardescens sp. nov., a hyperthermophilic methanogen isolated from a volcanically active deep-sea hydrothermal vent.</title>
        <authorList>
            <person name="Stewart L.C."/>
            <person name="Jung J.H."/>
            <person name="Kim Y.T."/>
            <person name="Kwon S.W."/>
            <person name="Park C.S."/>
            <person name="Holden J.F."/>
        </authorList>
    </citation>
    <scope>NUCLEOTIDE SEQUENCE [LARGE SCALE GENOMIC DNA]</scope>
    <source>
        <strain evidence="1 2">JH146</strain>
    </source>
</reference>
<dbReference type="OrthoDB" id="64335at2157"/>
<dbReference type="GeneID" id="24892114"/>
<dbReference type="GO" id="GO:0003676">
    <property type="term" value="F:nucleic acid binding"/>
    <property type="evidence" value="ECO:0007669"/>
    <property type="project" value="InterPro"/>
</dbReference>
<proteinExistence type="predicted"/>
<dbReference type="AlphaFoldDB" id="A0A076LKY6"/>
<evidence type="ECO:0008006" key="3">
    <source>
        <dbReference type="Google" id="ProtNLM"/>
    </source>
</evidence>
<evidence type="ECO:0000313" key="1">
    <source>
        <dbReference type="EMBL" id="AIJ06324.1"/>
    </source>
</evidence>
<dbReference type="EMBL" id="CP009149">
    <property type="protein sequence ID" value="AIJ06324.1"/>
    <property type="molecule type" value="Genomic_DNA"/>
</dbReference>